<dbReference type="PRINTS" id="PR00455">
    <property type="entry name" value="HTHTETR"/>
</dbReference>
<dbReference type="GO" id="GO:0000976">
    <property type="term" value="F:transcription cis-regulatory region binding"/>
    <property type="evidence" value="ECO:0007669"/>
    <property type="project" value="TreeGrafter"/>
</dbReference>
<feature type="domain" description="HTH tetR-type" evidence="5">
    <location>
        <begin position="10"/>
        <end position="70"/>
    </location>
</feature>
<evidence type="ECO:0000313" key="7">
    <source>
        <dbReference type="Proteomes" id="UP000281955"/>
    </source>
</evidence>
<dbReference type="SUPFAM" id="SSF46689">
    <property type="entry name" value="Homeodomain-like"/>
    <property type="match status" value="1"/>
</dbReference>
<dbReference type="RefSeq" id="WP_183062050.1">
    <property type="nucleotide sequence ID" value="NZ_RBWV01000015.1"/>
</dbReference>
<keyword evidence="7" id="KW-1185">Reference proteome</keyword>
<dbReference type="InterPro" id="IPR025996">
    <property type="entry name" value="MT1864/Rv1816-like_C"/>
</dbReference>
<sequence length="238" mass="25364">MSTRREITRAATVAEIKATALRLMREQGSSDVRFADIAREMSMTAPALYRYFSGRDELLTALLEDAFTSLAEALEKALADEGSADPTTAFLAVCRSYRSWGREDPTRYALVFGVPVPGYDAPEQGPHSEAADRAFGCMAATAANALAAGLDVRPLGPPVTGPLAEVLCQPAKSASLPPQAMQAMLHSWAGIHGFVTLEAFGHLHWLPAEASDDLYEGLIRGMATYIGLPAGDPDRPAG</sequence>
<feature type="DNA-binding region" description="H-T-H motif" evidence="4">
    <location>
        <begin position="33"/>
        <end position="52"/>
    </location>
</feature>
<dbReference type="PANTHER" id="PTHR30055:SF243">
    <property type="entry name" value="HTH-TYPE TRANSCRIPTIONAL REGULATOR RV1816"/>
    <property type="match status" value="1"/>
</dbReference>
<dbReference type="EMBL" id="RBWV01000015">
    <property type="protein sequence ID" value="RKS69328.1"/>
    <property type="molecule type" value="Genomic_DNA"/>
</dbReference>
<proteinExistence type="predicted"/>
<dbReference type="InterPro" id="IPR036271">
    <property type="entry name" value="Tet_transcr_reg_TetR-rel_C_sf"/>
</dbReference>
<evidence type="ECO:0000256" key="3">
    <source>
        <dbReference type="ARBA" id="ARBA00023163"/>
    </source>
</evidence>
<dbReference type="PROSITE" id="PS50977">
    <property type="entry name" value="HTH_TETR_2"/>
    <property type="match status" value="1"/>
</dbReference>
<gene>
    <name evidence="6" type="ORF">CLV35_3505</name>
</gene>
<keyword evidence="3" id="KW-0804">Transcription</keyword>
<keyword evidence="2 4" id="KW-0238">DNA-binding</keyword>
<dbReference type="InterPro" id="IPR050109">
    <property type="entry name" value="HTH-type_TetR-like_transc_reg"/>
</dbReference>
<dbReference type="PANTHER" id="PTHR30055">
    <property type="entry name" value="HTH-TYPE TRANSCRIPTIONAL REGULATOR RUTR"/>
    <property type="match status" value="1"/>
</dbReference>
<evidence type="ECO:0000256" key="2">
    <source>
        <dbReference type="ARBA" id="ARBA00023125"/>
    </source>
</evidence>
<dbReference type="InParanoid" id="A0A420XLM1"/>
<dbReference type="InterPro" id="IPR009057">
    <property type="entry name" value="Homeodomain-like_sf"/>
</dbReference>
<evidence type="ECO:0000256" key="4">
    <source>
        <dbReference type="PROSITE-ProRule" id="PRU00335"/>
    </source>
</evidence>
<dbReference type="InterPro" id="IPR001647">
    <property type="entry name" value="HTH_TetR"/>
</dbReference>
<evidence type="ECO:0000313" key="6">
    <source>
        <dbReference type="EMBL" id="RKS69328.1"/>
    </source>
</evidence>
<keyword evidence="1" id="KW-0805">Transcription regulation</keyword>
<accession>A0A420XLM1</accession>
<dbReference type="Gene3D" id="1.10.357.10">
    <property type="entry name" value="Tetracycline Repressor, domain 2"/>
    <property type="match status" value="1"/>
</dbReference>
<evidence type="ECO:0000259" key="5">
    <source>
        <dbReference type="PROSITE" id="PS50977"/>
    </source>
</evidence>
<dbReference type="Proteomes" id="UP000281955">
    <property type="component" value="Unassembled WGS sequence"/>
</dbReference>
<comment type="caution">
    <text evidence="6">The sequence shown here is derived from an EMBL/GenBank/DDBJ whole genome shotgun (WGS) entry which is preliminary data.</text>
</comment>
<name>A0A420XLM1_9ACTN</name>
<protein>
    <submittedName>
        <fullName evidence="6">AcrR family transcriptional regulator</fullName>
    </submittedName>
</protein>
<evidence type="ECO:0000256" key="1">
    <source>
        <dbReference type="ARBA" id="ARBA00023015"/>
    </source>
</evidence>
<dbReference type="GO" id="GO:0003700">
    <property type="term" value="F:DNA-binding transcription factor activity"/>
    <property type="evidence" value="ECO:0007669"/>
    <property type="project" value="TreeGrafter"/>
</dbReference>
<dbReference type="Pfam" id="PF13305">
    <property type="entry name" value="TetR_C_33"/>
    <property type="match status" value="1"/>
</dbReference>
<dbReference type="AlphaFoldDB" id="A0A420XLM1"/>
<organism evidence="6 7">
    <name type="scientific">Motilibacter peucedani</name>
    <dbReference type="NCBI Taxonomy" id="598650"/>
    <lineage>
        <taxon>Bacteria</taxon>
        <taxon>Bacillati</taxon>
        <taxon>Actinomycetota</taxon>
        <taxon>Actinomycetes</taxon>
        <taxon>Motilibacterales</taxon>
        <taxon>Motilibacteraceae</taxon>
        <taxon>Motilibacter</taxon>
    </lineage>
</organism>
<reference evidence="6 7" key="1">
    <citation type="submission" date="2018-10" db="EMBL/GenBank/DDBJ databases">
        <title>Genomic Encyclopedia of Archaeal and Bacterial Type Strains, Phase II (KMG-II): from individual species to whole genera.</title>
        <authorList>
            <person name="Goeker M."/>
        </authorList>
    </citation>
    <scope>NUCLEOTIDE SEQUENCE [LARGE SCALE GENOMIC DNA]</scope>
    <source>
        <strain evidence="6 7">RP-AC37</strain>
    </source>
</reference>
<dbReference type="Pfam" id="PF00440">
    <property type="entry name" value="TetR_N"/>
    <property type="match status" value="1"/>
</dbReference>
<dbReference type="SUPFAM" id="SSF48498">
    <property type="entry name" value="Tetracyclin repressor-like, C-terminal domain"/>
    <property type="match status" value="1"/>
</dbReference>